<organism evidence="2 3">
    <name type="scientific">Staurois parvus</name>
    <dbReference type="NCBI Taxonomy" id="386267"/>
    <lineage>
        <taxon>Eukaryota</taxon>
        <taxon>Metazoa</taxon>
        <taxon>Chordata</taxon>
        <taxon>Craniata</taxon>
        <taxon>Vertebrata</taxon>
        <taxon>Euteleostomi</taxon>
        <taxon>Amphibia</taxon>
        <taxon>Batrachia</taxon>
        <taxon>Anura</taxon>
        <taxon>Neobatrachia</taxon>
        <taxon>Ranoidea</taxon>
        <taxon>Ranidae</taxon>
        <taxon>Staurois</taxon>
    </lineage>
</organism>
<dbReference type="Proteomes" id="UP001162483">
    <property type="component" value="Unassembled WGS sequence"/>
</dbReference>
<dbReference type="InterPro" id="IPR053054">
    <property type="entry name" value="DNA_repair-scaffolding"/>
</dbReference>
<name>A0ABN9CB24_9NEOB</name>
<dbReference type="PANTHER" id="PTHR34347">
    <property type="entry name" value="DNA REPAIR-SCAFFOLDING PROTEIN SPIDR"/>
    <property type="match status" value="1"/>
</dbReference>
<dbReference type="Pfam" id="PF14951">
    <property type="entry name" value="DUF4503"/>
    <property type="match status" value="1"/>
</dbReference>
<feature type="non-terminal residue" evidence="2">
    <location>
        <position position="1"/>
    </location>
</feature>
<reference evidence="2" key="1">
    <citation type="submission" date="2023-05" db="EMBL/GenBank/DDBJ databases">
        <authorList>
            <person name="Stuckert A."/>
        </authorList>
    </citation>
    <scope>NUCLEOTIDE SEQUENCE</scope>
</reference>
<feature type="domain" description="DUF4503" evidence="1">
    <location>
        <begin position="5"/>
        <end position="199"/>
    </location>
</feature>
<protein>
    <recommendedName>
        <fullName evidence="1">DUF4503 domain-containing protein</fullName>
    </recommendedName>
</protein>
<keyword evidence="3" id="KW-1185">Reference proteome</keyword>
<sequence>QIPCTLPAPSFCYVLALRYDEDSGSIKPGDTVSDLYLPPVIHSLDEILQVVVLSQRCSFWATVIYVRPEIQGNLPMQKEFWIYVTDATLQTMADTSGIPKILSVCVLPSCAVDTRVLEALSKKLSCKMFFKDAVKENSRIICVERTVLSLQKPLLSHASGINELTGPVVLDKLDSATEANSLRIVTGIINGVNERESFS</sequence>
<feature type="non-terminal residue" evidence="2">
    <location>
        <position position="199"/>
    </location>
</feature>
<evidence type="ECO:0000259" key="1">
    <source>
        <dbReference type="Pfam" id="PF14951"/>
    </source>
</evidence>
<comment type="caution">
    <text evidence="2">The sequence shown here is derived from an EMBL/GenBank/DDBJ whole genome shotgun (WGS) entry which is preliminary data.</text>
</comment>
<dbReference type="PANTHER" id="PTHR34347:SF1">
    <property type="entry name" value="DNA REPAIR-SCAFFOLDING PROTEIN"/>
    <property type="match status" value="1"/>
</dbReference>
<gene>
    <name evidence="2" type="ORF">SPARVUS_LOCUS4684847</name>
</gene>
<dbReference type="EMBL" id="CATNWA010009036">
    <property type="protein sequence ID" value="CAI9557289.1"/>
    <property type="molecule type" value="Genomic_DNA"/>
</dbReference>
<dbReference type="InterPro" id="IPR028032">
    <property type="entry name" value="DUF4503"/>
</dbReference>
<proteinExistence type="predicted"/>
<evidence type="ECO:0000313" key="2">
    <source>
        <dbReference type="EMBL" id="CAI9557289.1"/>
    </source>
</evidence>
<evidence type="ECO:0000313" key="3">
    <source>
        <dbReference type="Proteomes" id="UP001162483"/>
    </source>
</evidence>
<accession>A0ABN9CB24</accession>